<accession>Q9GVA1</accession>
<dbReference type="GO" id="GO:0005200">
    <property type="term" value="F:structural constituent of cytoskeleton"/>
    <property type="evidence" value="ECO:0007669"/>
    <property type="project" value="TreeGrafter"/>
</dbReference>
<feature type="domain" description="IF rod" evidence="6">
    <location>
        <begin position="84"/>
        <end position="392"/>
    </location>
</feature>
<name>Q9GVA1_STYCL</name>
<dbReference type="SMART" id="SM01391">
    <property type="entry name" value="Filament"/>
    <property type="match status" value="1"/>
</dbReference>
<organism evidence="7">
    <name type="scientific">Styela clava</name>
    <name type="common">Sea squirt</name>
    <dbReference type="NCBI Taxonomy" id="7725"/>
    <lineage>
        <taxon>Eukaryota</taxon>
        <taxon>Metazoa</taxon>
        <taxon>Chordata</taxon>
        <taxon>Tunicata</taxon>
        <taxon>Ascidiacea</taxon>
        <taxon>Stolidobranchia</taxon>
        <taxon>Styelidae</taxon>
        <taxon>Styela</taxon>
    </lineage>
</organism>
<evidence type="ECO:0000259" key="6">
    <source>
        <dbReference type="PROSITE" id="PS51842"/>
    </source>
</evidence>
<dbReference type="GO" id="GO:0005882">
    <property type="term" value="C:intermediate filament"/>
    <property type="evidence" value="ECO:0007669"/>
    <property type="project" value="UniProtKB-KW"/>
</dbReference>
<dbReference type="GO" id="GO:0045109">
    <property type="term" value="P:intermediate filament organization"/>
    <property type="evidence" value="ECO:0007669"/>
    <property type="project" value="TreeGrafter"/>
</dbReference>
<feature type="coiled-coil region" evidence="4">
    <location>
        <begin position="95"/>
        <end position="122"/>
    </location>
</feature>
<evidence type="ECO:0000313" key="7">
    <source>
        <dbReference type="EMBL" id="CAC04000.1"/>
    </source>
</evidence>
<dbReference type="PANTHER" id="PTHR45652">
    <property type="entry name" value="GLIAL FIBRILLARY ACIDIC PROTEIN"/>
    <property type="match status" value="1"/>
</dbReference>
<dbReference type="InterPro" id="IPR050405">
    <property type="entry name" value="Intermediate_filament"/>
</dbReference>
<evidence type="ECO:0000256" key="4">
    <source>
        <dbReference type="SAM" id="Coils"/>
    </source>
</evidence>
<evidence type="ECO:0000256" key="5">
    <source>
        <dbReference type="SAM" id="MobiDB-lite"/>
    </source>
</evidence>
<dbReference type="AlphaFoldDB" id="Q9GVA1"/>
<feature type="compositionally biased region" description="Low complexity" evidence="5">
    <location>
        <begin position="442"/>
        <end position="452"/>
    </location>
</feature>
<reference evidence="7" key="1">
    <citation type="journal article" date="2000" name="Eur. J. Cell Biol.">
        <title>The epidermal intermediate filament proteins of tunicates are distant keratins; a polymerisation-competent hetero coiled coil of the Styela D protein and Xenopus keratin 8.</title>
        <authorList>
            <person name="Wang J."/>
            <person name="Karabinos A."/>
            <person name="Schunemann J."/>
            <person name="Riemer D."/>
            <person name="Weber K."/>
        </authorList>
    </citation>
    <scope>NUCLEOTIDE SEQUENCE</scope>
</reference>
<protein>
    <submittedName>
        <fullName evidence="7">Intermediate filament protein D</fullName>
    </submittedName>
</protein>
<evidence type="ECO:0000256" key="2">
    <source>
        <dbReference type="ARBA" id="ARBA00023054"/>
    </source>
</evidence>
<dbReference type="FunFam" id="1.20.5.500:FF:000001">
    <property type="entry name" value="Type II keratin 23"/>
    <property type="match status" value="1"/>
</dbReference>
<dbReference type="InterPro" id="IPR002957">
    <property type="entry name" value="Keratin_I"/>
</dbReference>
<dbReference type="InterPro" id="IPR039008">
    <property type="entry name" value="IF_rod_dom"/>
</dbReference>
<keyword evidence="1 3" id="KW-0403">Intermediate filament</keyword>
<dbReference type="Gene3D" id="1.20.5.500">
    <property type="entry name" value="Single helix bin"/>
    <property type="match status" value="1"/>
</dbReference>
<dbReference type="Pfam" id="PF00038">
    <property type="entry name" value="Filament"/>
    <property type="match status" value="1"/>
</dbReference>
<sequence length="452" mass="51166">MNTRGRNSSYRRTFGGQTAYSTAGSKGFGSRLIHETPIVSKKVSYSYSSSGGVGGSAGASMGISASGMSAGGIEGGFSSLKLNEKELLNGLNSRFASYVEKVRYLEEQNQMLEKKIREASAKKDVDLGEDKRENLRKLRAQIDDATVAKIKAEMARDNLRGEASELKWKLDFEGQQRQELDDELARLRKDVDDATMVRVDLERKIETLREELEYNRKIHDEEIEDLKKQIAEQGVNIEVDGIAPDVGELLRQIRAQYEDIVIQNRDEAEAWYKKKFEDLEDKAKSNQGDLEKVQGDIGEYRKQVTQLEMELESLRGTNDYLERNLADVEKRYESEVTRYQDRLARIGTDLEHATGEMKRHLAEYKRLMSVKLSLEKEIRTYRRLLEGEGDGKLSSSSSSESDDEVSTKTKTSKKVIIKTIETRDGKIVSSKTSEKRVDRSSESSSSSSDEEE</sequence>
<dbReference type="OrthoDB" id="2441647at2759"/>
<dbReference type="PRINTS" id="PR01248">
    <property type="entry name" value="TYPE1KERATIN"/>
</dbReference>
<comment type="similarity">
    <text evidence="3">Belongs to the intermediate filament family.</text>
</comment>
<dbReference type="Gene3D" id="1.20.5.170">
    <property type="match status" value="1"/>
</dbReference>
<gene>
    <name evidence="7" type="primary">D</name>
</gene>
<dbReference type="PROSITE" id="PS51842">
    <property type="entry name" value="IF_ROD_2"/>
    <property type="match status" value="1"/>
</dbReference>
<feature type="region of interest" description="Disordered" evidence="5">
    <location>
        <begin position="388"/>
        <end position="452"/>
    </location>
</feature>
<dbReference type="InterPro" id="IPR018039">
    <property type="entry name" value="IF_conserved"/>
</dbReference>
<keyword evidence="2 4" id="KW-0175">Coiled coil</keyword>
<dbReference type="SUPFAM" id="SSF64593">
    <property type="entry name" value="Intermediate filament protein, coiled coil region"/>
    <property type="match status" value="2"/>
</dbReference>
<dbReference type="Gene3D" id="1.20.5.1160">
    <property type="entry name" value="Vasodilator-stimulated phosphoprotein"/>
    <property type="match status" value="1"/>
</dbReference>
<feature type="coiled-coil region" evidence="4">
    <location>
        <begin position="290"/>
        <end position="331"/>
    </location>
</feature>
<dbReference type="EMBL" id="AJ271146">
    <property type="protein sequence ID" value="CAC04000.1"/>
    <property type="molecule type" value="mRNA"/>
</dbReference>
<dbReference type="PANTHER" id="PTHR45652:SF21">
    <property type="entry name" value="ZINC FINGER CCCH DOMAIN-CONTAINING PROTEIN 13-LIKE ISOFORM X1"/>
    <property type="match status" value="1"/>
</dbReference>
<dbReference type="GO" id="GO:0005737">
    <property type="term" value="C:cytoplasm"/>
    <property type="evidence" value="ECO:0007669"/>
    <property type="project" value="TreeGrafter"/>
</dbReference>
<evidence type="ECO:0000256" key="3">
    <source>
        <dbReference type="RuleBase" id="RU000685"/>
    </source>
</evidence>
<proteinExistence type="evidence at transcript level"/>
<feature type="compositionally biased region" description="Basic and acidic residues" evidence="5">
    <location>
        <begin position="420"/>
        <end position="441"/>
    </location>
</feature>
<evidence type="ECO:0000256" key="1">
    <source>
        <dbReference type="ARBA" id="ARBA00022754"/>
    </source>
</evidence>
<feature type="coiled-coil region" evidence="4">
    <location>
        <begin position="170"/>
        <end position="229"/>
    </location>
</feature>
<dbReference type="PROSITE" id="PS00226">
    <property type="entry name" value="IF_ROD_1"/>
    <property type="match status" value="1"/>
</dbReference>